<protein>
    <submittedName>
        <fullName evidence="2">Uncharacterized protein</fullName>
    </submittedName>
</protein>
<dbReference type="EMBL" id="JARKIE010000107">
    <property type="protein sequence ID" value="KAJ7683559.1"/>
    <property type="molecule type" value="Genomic_DNA"/>
</dbReference>
<evidence type="ECO:0000313" key="2">
    <source>
        <dbReference type="EMBL" id="KAJ7683559.1"/>
    </source>
</evidence>
<organism evidence="2 3">
    <name type="scientific">Mycena rosella</name>
    <name type="common">Pink bonnet</name>
    <name type="synonym">Agaricus rosellus</name>
    <dbReference type="NCBI Taxonomy" id="1033263"/>
    <lineage>
        <taxon>Eukaryota</taxon>
        <taxon>Fungi</taxon>
        <taxon>Dikarya</taxon>
        <taxon>Basidiomycota</taxon>
        <taxon>Agaricomycotina</taxon>
        <taxon>Agaricomycetes</taxon>
        <taxon>Agaricomycetidae</taxon>
        <taxon>Agaricales</taxon>
        <taxon>Marasmiineae</taxon>
        <taxon>Mycenaceae</taxon>
        <taxon>Mycena</taxon>
    </lineage>
</organism>
<proteinExistence type="predicted"/>
<accession>A0AAD7D7Y7</accession>
<sequence length="212" mass="24041">MHTQKKTQIQRYPISSPPCNRFPLPQYRRFPNPRCGDTSNYHHPPETDTTETEIKTLPLPKILQPMPLLHELRGPQRLELCARARVRTLRVAHELRPLGACGEGAPARPTIHRVPARLVQQRQVADPQLVLALCSRRRVRVRGGEEPRGRRGGVRGGVLERGEEPRRRVFAGGVFAGGYCRRRRARSRDGPRPRGVGGVLPVRERGQTPRRP</sequence>
<dbReference type="AlphaFoldDB" id="A0AAD7D7Y7"/>
<evidence type="ECO:0000256" key="1">
    <source>
        <dbReference type="SAM" id="MobiDB-lite"/>
    </source>
</evidence>
<comment type="caution">
    <text evidence="2">The sequence shown here is derived from an EMBL/GenBank/DDBJ whole genome shotgun (WGS) entry which is preliminary data.</text>
</comment>
<keyword evidence="3" id="KW-1185">Reference proteome</keyword>
<reference evidence="2" key="1">
    <citation type="submission" date="2023-03" db="EMBL/GenBank/DDBJ databases">
        <title>Massive genome expansion in bonnet fungi (Mycena s.s.) driven by repeated elements and novel gene families across ecological guilds.</title>
        <authorList>
            <consortium name="Lawrence Berkeley National Laboratory"/>
            <person name="Harder C.B."/>
            <person name="Miyauchi S."/>
            <person name="Viragh M."/>
            <person name="Kuo A."/>
            <person name="Thoen E."/>
            <person name="Andreopoulos B."/>
            <person name="Lu D."/>
            <person name="Skrede I."/>
            <person name="Drula E."/>
            <person name="Henrissat B."/>
            <person name="Morin E."/>
            <person name="Kohler A."/>
            <person name="Barry K."/>
            <person name="LaButti K."/>
            <person name="Morin E."/>
            <person name="Salamov A."/>
            <person name="Lipzen A."/>
            <person name="Mereny Z."/>
            <person name="Hegedus B."/>
            <person name="Baldrian P."/>
            <person name="Stursova M."/>
            <person name="Weitz H."/>
            <person name="Taylor A."/>
            <person name="Grigoriev I.V."/>
            <person name="Nagy L.G."/>
            <person name="Martin F."/>
            <person name="Kauserud H."/>
        </authorList>
    </citation>
    <scope>NUCLEOTIDE SEQUENCE</scope>
    <source>
        <strain evidence="2">CBHHK067</strain>
    </source>
</reference>
<feature type="compositionally biased region" description="Basic and acidic residues" evidence="1">
    <location>
        <begin position="202"/>
        <end position="212"/>
    </location>
</feature>
<feature type="region of interest" description="Disordered" evidence="1">
    <location>
        <begin position="183"/>
        <end position="212"/>
    </location>
</feature>
<gene>
    <name evidence="2" type="ORF">B0H17DRAFT_1073992</name>
</gene>
<name>A0AAD7D7Y7_MYCRO</name>
<evidence type="ECO:0000313" key="3">
    <source>
        <dbReference type="Proteomes" id="UP001221757"/>
    </source>
</evidence>
<dbReference type="Proteomes" id="UP001221757">
    <property type="component" value="Unassembled WGS sequence"/>
</dbReference>